<accession>A0A426RNB0</accession>
<organism evidence="2 3">
    <name type="scientific">Maribacter algicola</name>
    <dbReference type="NCBI Taxonomy" id="2498892"/>
    <lineage>
        <taxon>Bacteria</taxon>
        <taxon>Pseudomonadati</taxon>
        <taxon>Bacteroidota</taxon>
        <taxon>Flavobacteriia</taxon>
        <taxon>Flavobacteriales</taxon>
        <taxon>Flavobacteriaceae</taxon>
        <taxon>Maribacter</taxon>
    </lineage>
</organism>
<dbReference type="AlphaFoldDB" id="A0A426RNB0"/>
<dbReference type="SUPFAM" id="SSF51206">
    <property type="entry name" value="cAMP-binding domain-like"/>
    <property type="match status" value="1"/>
</dbReference>
<protein>
    <submittedName>
        <fullName evidence="2">Crp/Fnr family transcriptional regulator</fullName>
    </submittedName>
</protein>
<proteinExistence type="predicted"/>
<dbReference type="InterPro" id="IPR014710">
    <property type="entry name" value="RmlC-like_jellyroll"/>
</dbReference>
<dbReference type="RefSeq" id="WP_125222286.1">
    <property type="nucleotide sequence ID" value="NZ_QUSX01000001.1"/>
</dbReference>
<dbReference type="PROSITE" id="PS50042">
    <property type="entry name" value="CNMP_BINDING_3"/>
    <property type="match status" value="1"/>
</dbReference>
<dbReference type="Gene3D" id="2.60.120.10">
    <property type="entry name" value="Jelly Rolls"/>
    <property type="match status" value="1"/>
</dbReference>
<evidence type="ECO:0000313" key="3">
    <source>
        <dbReference type="Proteomes" id="UP000286990"/>
    </source>
</evidence>
<dbReference type="Proteomes" id="UP000286990">
    <property type="component" value="Unassembled WGS sequence"/>
</dbReference>
<evidence type="ECO:0000313" key="2">
    <source>
        <dbReference type="EMBL" id="RRQ50466.1"/>
    </source>
</evidence>
<dbReference type="CDD" id="cd00038">
    <property type="entry name" value="CAP_ED"/>
    <property type="match status" value="1"/>
</dbReference>
<name>A0A426RNB0_9FLAO</name>
<feature type="domain" description="Cyclic nucleotide-binding" evidence="1">
    <location>
        <begin position="15"/>
        <end position="115"/>
    </location>
</feature>
<keyword evidence="3" id="KW-1185">Reference proteome</keyword>
<dbReference type="InterPro" id="IPR018490">
    <property type="entry name" value="cNMP-bd_dom_sf"/>
</dbReference>
<dbReference type="OrthoDB" id="1092431at2"/>
<sequence length="189" mass="21941">MSQLFIKKFREKVTLDLEEEKILLNHLSLKKLKKGEHFLYAGEITDHITFIEKGVLRAYVLNSKGDENVVLFGLEGWTMGDLNSFIKQEPATYNIDALEDTELVLISKGSHDRLLDIMPKYESYIRILMTNAYMAIQKRTANIISLSLDKRYQIFVETYPDIIQRVPQYMIASYMGITPETLSRIRAKK</sequence>
<gene>
    <name evidence="2" type="ORF">DZC72_07935</name>
</gene>
<evidence type="ECO:0000259" key="1">
    <source>
        <dbReference type="PROSITE" id="PS50042"/>
    </source>
</evidence>
<comment type="caution">
    <text evidence="2">The sequence shown here is derived from an EMBL/GenBank/DDBJ whole genome shotgun (WGS) entry which is preliminary data.</text>
</comment>
<reference evidence="3" key="1">
    <citation type="submission" date="2018-12" db="EMBL/GenBank/DDBJ databases">
        <title>Maribacter lutimaris sp. nov., isolated from marine sediment.</title>
        <authorList>
            <person name="Kim K.K."/>
        </authorList>
    </citation>
    <scope>NUCLEOTIDE SEQUENCE [LARGE SCALE GENOMIC DNA]</scope>
    <source>
        <strain evidence="3">PoM-212</strain>
    </source>
</reference>
<dbReference type="InterPro" id="IPR000595">
    <property type="entry name" value="cNMP-bd_dom"/>
</dbReference>
<dbReference type="EMBL" id="QUSX01000001">
    <property type="protein sequence ID" value="RRQ50466.1"/>
    <property type="molecule type" value="Genomic_DNA"/>
</dbReference>
<dbReference type="Pfam" id="PF00027">
    <property type="entry name" value="cNMP_binding"/>
    <property type="match status" value="1"/>
</dbReference>